<gene>
    <name evidence="2" type="ORF">EVG20_g5746</name>
</gene>
<accession>A0A4Y9YTI1</accession>
<evidence type="ECO:0000313" key="2">
    <source>
        <dbReference type="EMBL" id="TFY65008.1"/>
    </source>
</evidence>
<keyword evidence="3" id="KW-1185">Reference proteome</keyword>
<feature type="region of interest" description="Disordered" evidence="1">
    <location>
        <begin position="130"/>
        <end position="167"/>
    </location>
</feature>
<organism evidence="2 3">
    <name type="scientific">Dentipellis fragilis</name>
    <dbReference type="NCBI Taxonomy" id="205917"/>
    <lineage>
        <taxon>Eukaryota</taxon>
        <taxon>Fungi</taxon>
        <taxon>Dikarya</taxon>
        <taxon>Basidiomycota</taxon>
        <taxon>Agaricomycotina</taxon>
        <taxon>Agaricomycetes</taxon>
        <taxon>Russulales</taxon>
        <taxon>Hericiaceae</taxon>
        <taxon>Dentipellis</taxon>
    </lineage>
</organism>
<dbReference type="AlphaFoldDB" id="A0A4Y9YTI1"/>
<evidence type="ECO:0000313" key="3">
    <source>
        <dbReference type="Proteomes" id="UP000298327"/>
    </source>
</evidence>
<name>A0A4Y9YTI1_9AGAM</name>
<feature type="compositionally biased region" description="Low complexity" evidence="1">
    <location>
        <begin position="130"/>
        <end position="149"/>
    </location>
</feature>
<feature type="region of interest" description="Disordered" evidence="1">
    <location>
        <begin position="258"/>
        <end position="289"/>
    </location>
</feature>
<sequence length="289" mass="29947">TAGVPEAYSRAVFRFYANYAMLVVNSFGLQNALERTPVNIPHFFARVHTAAKSVALIVRDELGRGRVPQVLARLAFCVWLLIRPEFPASLDVEDETLALASDVADMFDNVAAGPAAYTRAVQPLSACIASQSDQPPASAPAVDPSAGTEAGSGGGESTKMDADPQAQSQQGHFYAPFSLSEFQFASEMGPVADMSTFPPTMAAPAAQADEGVLSMDSILSGSFWDNVLVPGYANPMEGLSGGFVYGSGGSGFITPHFGPTPHASGANSPERASLGAGVGDFVAAPPSQA</sequence>
<comment type="caution">
    <text evidence="2">The sequence shown here is derived from an EMBL/GenBank/DDBJ whole genome shotgun (WGS) entry which is preliminary data.</text>
</comment>
<dbReference type="Proteomes" id="UP000298327">
    <property type="component" value="Unassembled WGS sequence"/>
</dbReference>
<evidence type="ECO:0000256" key="1">
    <source>
        <dbReference type="SAM" id="MobiDB-lite"/>
    </source>
</evidence>
<reference evidence="2 3" key="1">
    <citation type="submission" date="2019-02" db="EMBL/GenBank/DDBJ databases">
        <title>Genome sequencing of the rare red list fungi Dentipellis fragilis.</title>
        <authorList>
            <person name="Buettner E."/>
            <person name="Kellner H."/>
        </authorList>
    </citation>
    <scope>NUCLEOTIDE SEQUENCE [LARGE SCALE GENOMIC DNA]</scope>
    <source>
        <strain evidence="2 3">DSM 105465</strain>
    </source>
</reference>
<dbReference type="EMBL" id="SEOQ01000353">
    <property type="protein sequence ID" value="TFY65008.1"/>
    <property type="molecule type" value="Genomic_DNA"/>
</dbReference>
<dbReference type="STRING" id="205917.A0A4Y9YTI1"/>
<dbReference type="OrthoDB" id="3429912at2759"/>
<protein>
    <submittedName>
        <fullName evidence="2">Uncharacterized protein</fullName>
    </submittedName>
</protein>
<feature type="non-terminal residue" evidence="2">
    <location>
        <position position="1"/>
    </location>
</feature>
<proteinExistence type="predicted"/>